<evidence type="ECO:0000256" key="1">
    <source>
        <dbReference type="ARBA" id="ARBA00022857"/>
    </source>
</evidence>
<dbReference type="GO" id="GO:0070402">
    <property type="term" value="F:NADPH binding"/>
    <property type="evidence" value="ECO:0007669"/>
    <property type="project" value="TreeGrafter"/>
</dbReference>
<evidence type="ECO:0000313" key="4">
    <source>
        <dbReference type="EMBL" id="MYV17266.1"/>
    </source>
</evidence>
<dbReference type="SUPFAM" id="SSF50129">
    <property type="entry name" value="GroES-like"/>
    <property type="match status" value="1"/>
</dbReference>
<dbReference type="EMBL" id="WEZQ01000011">
    <property type="protein sequence ID" value="MYV17266.1"/>
    <property type="molecule type" value="Genomic_DNA"/>
</dbReference>
<evidence type="ECO:0000313" key="5">
    <source>
        <dbReference type="Proteomes" id="UP000449209"/>
    </source>
</evidence>
<dbReference type="GO" id="GO:0016651">
    <property type="term" value="F:oxidoreductase activity, acting on NAD(P)H"/>
    <property type="evidence" value="ECO:0007669"/>
    <property type="project" value="TreeGrafter"/>
</dbReference>
<dbReference type="SMART" id="SM00829">
    <property type="entry name" value="PKS_ER"/>
    <property type="match status" value="1"/>
</dbReference>
<reference evidence="4 5" key="1">
    <citation type="journal article" date="2019" name="Appl. Environ. Microbiol.">
        <title>Genetic determinants of hydroxycinnamic acid metabolism in heterofermentative lactobacilli.</title>
        <authorList>
            <person name="Gaur G."/>
            <person name="Oh J.H."/>
            <person name="Filannino P."/>
            <person name="Gobbetti M."/>
            <person name="van Pijkeren J.P."/>
            <person name="Ganzle M.G."/>
        </authorList>
    </citation>
    <scope>NUCLEOTIDE SEQUENCE [LARGE SCALE GENOMIC DNA]</scope>
    <source>
        <strain evidence="4 5">C5</strain>
    </source>
</reference>
<dbReference type="OrthoDB" id="9792162at2"/>
<dbReference type="InterPro" id="IPR036291">
    <property type="entry name" value="NAD(P)-bd_dom_sf"/>
</dbReference>
<organism evidence="4 5">
    <name type="scientific">Furfurilactobacillus milii</name>
    <dbReference type="NCBI Taxonomy" id="2888272"/>
    <lineage>
        <taxon>Bacteria</taxon>
        <taxon>Bacillati</taxon>
        <taxon>Bacillota</taxon>
        <taxon>Bacilli</taxon>
        <taxon>Lactobacillales</taxon>
        <taxon>Lactobacillaceae</taxon>
        <taxon>Furfurilactobacillus</taxon>
    </lineage>
</organism>
<dbReference type="PANTHER" id="PTHR48106:SF18">
    <property type="entry name" value="QUINONE OXIDOREDUCTASE PIG3"/>
    <property type="match status" value="1"/>
</dbReference>
<dbReference type="PANTHER" id="PTHR48106">
    <property type="entry name" value="QUINONE OXIDOREDUCTASE PIG3-RELATED"/>
    <property type="match status" value="1"/>
</dbReference>
<feature type="domain" description="Enoyl reductase (ER)" evidence="3">
    <location>
        <begin position="10"/>
        <end position="309"/>
    </location>
</feature>
<evidence type="ECO:0000256" key="2">
    <source>
        <dbReference type="ARBA" id="ARBA00023002"/>
    </source>
</evidence>
<evidence type="ECO:0000259" key="3">
    <source>
        <dbReference type="SMART" id="SM00829"/>
    </source>
</evidence>
<dbReference type="Gene3D" id="3.90.180.10">
    <property type="entry name" value="Medium-chain alcohol dehydrogenases, catalytic domain"/>
    <property type="match status" value="1"/>
</dbReference>
<keyword evidence="2" id="KW-0560">Oxidoreductase</keyword>
<accession>A0A6N9I4C0</accession>
<name>A0A6N9I4C0_9LACO</name>
<keyword evidence="1" id="KW-0521">NADP</keyword>
<comment type="caution">
    <text evidence="4">The sequence shown here is derived from an EMBL/GenBank/DDBJ whole genome shotgun (WGS) entry which is preliminary data.</text>
</comment>
<dbReference type="InterPro" id="IPR011032">
    <property type="entry name" value="GroES-like_sf"/>
</dbReference>
<dbReference type="InterPro" id="IPR020843">
    <property type="entry name" value="ER"/>
</dbReference>
<dbReference type="SUPFAM" id="SSF51735">
    <property type="entry name" value="NAD(P)-binding Rossmann-fold domains"/>
    <property type="match status" value="1"/>
</dbReference>
<dbReference type="InterPro" id="IPR013154">
    <property type="entry name" value="ADH-like_N"/>
</dbReference>
<dbReference type="Gene3D" id="3.40.50.720">
    <property type="entry name" value="NAD(P)-binding Rossmann-like Domain"/>
    <property type="match status" value="1"/>
</dbReference>
<sequence length="314" mass="33705">MLAMVLNHPGDEHTFHAEERAIPVSTSTDSVLKIMAFGLNYAELLTRNGESPDVKFPRVIGIEAVGTVSDTANDSSFHVGQTVMTLMGGLGRAFDGSYEEYALIPNHQLYPLPVKDSWAQLATIPESFYTAYGSLNRLRLSTGAHLLIRGGTSNAGIAALLLAKAMGYTVSTTSRNSDKLTILQNLGADETLLDRGSLETTTSFDGILELVGTSALRDSLQHLATTGTVVVTGGLGGEWSLPDFSPFEVPGYLTNFQSTNVNAQLLSQAVALIKDHRLQLPIAQTFELIDIAQAHQAMVNSHKIGKIVVIANHD</sequence>
<dbReference type="Pfam" id="PF08240">
    <property type="entry name" value="ADH_N"/>
    <property type="match status" value="1"/>
</dbReference>
<proteinExistence type="predicted"/>
<dbReference type="Pfam" id="PF13602">
    <property type="entry name" value="ADH_zinc_N_2"/>
    <property type="match status" value="1"/>
</dbReference>
<gene>
    <name evidence="4" type="ORF">GB993_07085</name>
</gene>
<dbReference type="Proteomes" id="UP000449209">
    <property type="component" value="Unassembled WGS sequence"/>
</dbReference>
<dbReference type="AlphaFoldDB" id="A0A6N9I4C0"/>
<protein>
    <submittedName>
        <fullName evidence="4">Zinc-binding dehydrogenase</fullName>
    </submittedName>
</protein>